<dbReference type="PANTHER" id="PTHR46370:SF1">
    <property type="entry name" value="GPALPP MOTIFS-CONTAINING PROTEIN 1"/>
    <property type="match status" value="1"/>
</dbReference>
<sequence>MSGLYGPALPPGFRQRSNRDDDDDDVVSSSGVNASSDVFRETCHVSFHSREADHHVTSEVRPSPTVVRHRADTHSEVSSTGQPRCCITTTRSDHQEMTVSSPSEEENTVYGPAIPTWRINGRGCPESVGEVSSSTSPVKGCELIGPCLPPGFGQSQSNDDSSASSSTCVTETNSDPKDLFANRISKSSVQSEDTSSTVGSSEPTSNSVCDIIGPALPPGFNSRHEEFEDDEENGCDTNRLLPIGPCLPPSAATSSGIFGPALPPGFKSSSSAEKCHAMNLELPPSSATEVEEDVIGPLPSEMFKKGMADNSLAEEIEKRAANMKDKLEGKLDEVEVVSRETWMTELPPELGPGLGLTARQFKGNRSTSTGDRSVWTDTPADKAKKLKDQAEGRASKRSHESKEETISAKDQFCAERIAEFNKNKRSESLLDMHVKQRKIAKEQEAAAGPKERRPFDRDVDLGIVNLNSAQRKSIIDKSHALNTRFGHGNSHFL</sequence>
<dbReference type="EMBL" id="CAHIKZ030005227">
    <property type="protein sequence ID" value="CAE1321288.1"/>
    <property type="molecule type" value="Genomic_DNA"/>
</dbReference>
<dbReference type="InterPro" id="IPR046331">
    <property type="entry name" value="GPAM1-like"/>
</dbReference>
<dbReference type="Pfam" id="PF12572">
    <property type="entry name" value="DUF3752"/>
    <property type="match status" value="1"/>
</dbReference>
<feature type="compositionally biased region" description="Polar residues" evidence="1">
    <location>
        <begin position="184"/>
        <end position="208"/>
    </location>
</feature>
<accession>A0A812EF37</accession>
<organism evidence="3 4">
    <name type="scientific">Acanthosepion pharaonis</name>
    <name type="common">Pharaoh cuttlefish</name>
    <name type="synonym">Sepia pharaonis</name>
    <dbReference type="NCBI Taxonomy" id="158019"/>
    <lineage>
        <taxon>Eukaryota</taxon>
        <taxon>Metazoa</taxon>
        <taxon>Spiralia</taxon>
        <taxon>Lophotrochozoa</taxon>
        <taxon>Mollusca</taxon>
        <taxon>Cephalopoda</taxon>
        <taxon>Coleoidea</taxon>
        <taxon>Decapodiformes</taxon>
        <taxon>Sepiida</taxon>
        <taxon>Sepiina</taxon>
        <taxon>Sepiidae</taxon>
        <taxon>Acanthosepion</taxon>
    </lineage>
</organism>
<feature type="region of interest" description="Disordered" evidence="1">
    <location>
        <begin position="152"/>
        <end position="208"/>
    </location>
</feature>
<dbReference type="AlphaFoldDB" id="A0A812EF37"/>
<name>A0A812EF37_ACAPH</name>
<evidence type="ECO:0000313" key="4">
    <source>
        <dbReference type="Proteomes" id="UP000597762"/>
    </source>
</evidence>
<feature type="compositionally biased region" description="Low complexity" evidence="1">
    <location>
        <begin position="154"/>
        <end position="166"/>
    </location>
</feature>
<evidence type="ECO:0000259" key="2">
    <source>
        <dbReference type="Pfam" id="PF12572"/>
    </source>
</evidence>
<evidence type="ECO:0000313" key="3">
    <source>
        <dbReference type="EMBL" id="CAE1321288.1"/>
    </source>
</evidence>
<comment type="caution">
    <text evidence="3">The sequence shown here is derived from an EMBL/GenBank/DDBJ whole genome shotgun (WGS) entry which is preliminary data.</text>
</comment>
<dbReference type="InterPro" id="IPR022226">
    <property type="entry name" value="DUF3752"/>
</dbReference>
<dbReference type="Proteomes" id="UP000597762">
    <property type="component" value="Unassembled WGS sequence"/>
</dbReference>
<protein>
    <recommendedName>
        <fullName evidence="2">DUF3752 domain-containing protein</fullName>
    </recommendedName>
</protein>
<gene>
    <name evidence="3" type="ORF">SPHA_71401</name>
</gene>
<feature type="domain" description="DUF3752" evidence="2">
    <location>
        <begin position="356"/>
        <end position="486"/>
    </location>
</feature>
<evidence type="ECO:0000256" key="1">
    <source>
        <dbReference type="SAM" id="MobiDB-lite"/>
    </source>
</evidence>
<reference evidence="3" key="1">
    <citation type="submission" date="2021-01" db="EMBL/GenBank/DDBJ databases">
        <authorList>
            <person name="Li R."/>
            <person name="Bekaert M."/>
        </authorList>
    </citation>
    <scope>NUCLEOTIDE SEQUENCE</scope>
    <source>
        <strain evidence="3">Farmed</strain>
    </source>
</reference>
<keyword evidence="4" id="KW-1185">Reference proteome</keyword>
<proteinExistence type="predicted"/>
<dbReference type="PANTHER" id="PTHR46370">
    <property type="entry name" value="GPALPP MOTIFS-CONTAINING PROTEIN 1"/>
    <property type="match status" value="1"/>
</dbReference>
<dbReference type="OrthoDB" id="73491at2759"/>
<feature type="region of interest" description="Disordered" evidence="1">
    <location>
        <begin position="1"/>
        <end position="35"/>
    </location>
</feature>
<feature type="compositionally biased region" description="Basic and acidic residues" evidence="1">
    <location>
        <begin position="379"/>
        <end position="407"/>
    </location>
</feature>
<feature type="region of interest" description="Disordered" evidence="1">
    <location>
        <begin position="360"/>
        <end position="407"/>
    </location>
</feature>